<evidence type="ECO:0000256" key="2">
    <source>
        <dbReference type="ARBA" id="ARBA00022729"/>
    </source>
</evidence>
<sequence>MKRKNLLYLLLPILLVALILAVRKQTKEVVEYNSKAVYVYNLTDDKEITSYNENEKLPMASLTKIMTCLVSLESIDDLGAFAPVDTESYQRLVKENASMAGFFGGETTTYRDLLYGAMLPSGGEASDSLAINISGSILEFVELMNKKAQELDLKNTHFQNVDGMDEPGHYSSAKDIAMLLKYALDDVDFRAIFTKKEYVSTHTADHPEGVYMQSTVFRHLADYTYEGFEIIGGKSGTTDKAGLCWATLSSKNGKEYIIVTLGAPYEDIDNPDDGQIKDTLNILERL</sequence>
<dbReference type="InterPro" id="IPR012338">
    <property type="entry name" value="Beta-lactam/transpept-like"/>
</dbReference>
<keyword evidence="3" id="KW-0378">Hydrolase</keyword>
<keyword evidence="2" id="KW-0732">Signal</keyword>
<proteinExistence type="inferred from homology"/>
<dbReference type="SUPFAM" id="SSF56601">
    <property type="entry name" value="beta-lactamase/transpeptidase-like"/>
    <property type="match status" value="1"/>
</dbReference>
<evidence type="ECO:0000256" key="5">
    <source>
        <dbReference type="ARBA" id="ARBA00022984"/>
    </source>
</evidence>
<feature type="domain" description="Peptidase S11 D-alanyl-D-alanine carboxypeptidase A N-terminal" evidence="10">
    <location>
        <begin position="27"/>
        <end position="264"/>
    </location>
</feature>
<comment type="caution">
    <text evidence="11">The sequence shown here is derived from an EMBL/GenBank/DDBJ whole genome shotgun (WGS) entry which is preliminary data.</text>
</comment>
<keyword evidence="11" id="KW-0121">Carboxypeptidase</keyword>
<keyword evidence="4" id="KW-0133">Cell shape</keyword>
<organism evidence="11 12">
    <name type="scientific">Anaerococcus nagyae</name>
    <dbReference type="NCBI Taxonomy" id="1755241"/>
    <lineage>
        <taxon>Bacteria</taxon>
        <taxon>Bacillati</taxon>
        <taxon>Bacillota</taxon>
        <taxon>Tissierellia</taxon>
        <taxon>Tissierellales</taxon>
        <taxon>Peptoniphilaceae</taxon>
        <taxon>Anaerococcus</taxon>
    </lineage>
</organism>
<evidence type="ECO:0000256" key="4">
    <source>
        <dbReference type="ARBA" id="ARBA00022960"/>
    </source>
</evidence>
<protein>
    <submittedName>
        <fullName evidence="11">D-alanyl-D-alanine carboxypeptidase</fullName>
    </submittedName>
</protein>
<dbReference type="EMBL" id="QVEU01000008">
    <property type="protein sequence ID" value="RGB74888.1"/>
    <property type="molecule type" value="Genomic_DNA"/>
</dbReference>
<dbReference type="PRINTS" id="PR00725">
    <property type="entry name" value="DADACBPTASE1"/>
</dbReference>
<dbReference type="Proteomes" id="UP000261011">
    <property type="component" value="Unassembled WGS sequence"/>
</dbReference>
<keyword evidence="12" id="KW-1185">Reference proteome</keyword>
<dbReference type="PANTHER" id="PTHR21581">
    <property type="entry name" value="D-ALANYL-D-ALANINE CARBOXYPEPTIDASE"/>
    <property type="match status" value="1"/>
</dbReference>
<comment type="similarity">
    <text evidence="1 9">Belongs to the peptidase S11 family.</text>
</comment>
<evidence type="ECO:0000313" key="12">
    <source>
        <dbReference type="Proteomes" id="UP000261011"/>
    </source>
</evidence>
<evidence type="ECO:0000256" key="9">
    <source>
        <dbReference type="RuleBase" id="RU004016"/>
    </source>
</evidence>
<feature type="binding site" evidence="8">
    <location>
        <position position="234"/>
    </location>
    <ligand>
        <name>substrate</name>
    </ligand>
</feature>
<dbReference type="GO" id="GO:0009002">
    <property type="term" value="F:serine-type D-Ala-D-Ala carboxypeptidase activity"/>
    <property type="evidence" value="ECO:0007669"/>
    <property type="project" value="InterPro"/>
</dbReference>
<evidence type="ECO:0000313" key="11">
    <source>
        <dbReference type="EMBL" id="RGB74888.1"/>
    </source>
</evidence>
<name>A0A3E2TFW9_9FIRM</name>
<dbReference type="RefSeq" id="WP_117522142.1">
    <property type="nucleotide sequence ID" value="NZ_JBHWSY010000033.1"/>
</dbReference>
<dbReference type="AlphaFoldDB" id="A0A3E2TFW9"/>
<evidence type="ECO:0000256" key="8">
    <source>
        <dbReference type="PIRSR" id="PIRSR618044-2"/>
    </source>
</evidence>
<evidence type="ECO:0000256" key="3">
    <source>
        <dbReference type="ARBA" id="ARBA00022801"/>
    </source>
</evidence>
<keyword evidence="11" id="KW-0645">Protease</keyword>
<keyword evidence="6" id="KW-0961">Cell wall biogenesis/degradation</keyword>
<evidence type="ECO:0000256" key="7">
    <source>
        <dbReference type="PIRSR" id="PIRSR618044-1"/>
    </source>
</evidence>
<evidence type="ECO:0000256" key="1">
    <source>
        <dbReference type="ARBA" id="ARBA00007164"/>
    </source>
</evidence>
<evidence type="ECO:0000256" key="6">
    <source>
        <dbReference type="ARBA" id="ARBA00023316"/>
    </source>
</evidence>
<dbReference type="InterPro" id="IPR001967">
    <property type="entry name" value="Peptidase_S11_N"/>
</dbReference>
<dbReference type="InterPro" id="IPR018044">
    <property type="entry name" value="Peptidase_S11"/>
</dbReference>
<evidence type="ECO:0000259" key="10">
    <source>
        <dbReference type="Pfam" id="PF00768"/>
    </source>
</evidence>
<dbReference type="GO" id="GO:0009252">
    <property type="term" value="P:peptidoglycan biosynthetic process"/>
    <property type="evidence" value="ECO:0007669"/>
    <property type="project" value="UniProtKB-KW"/>
</dbReference>
<reference evidence="11 12" key="1">
    <citation type="submission" date="2018-08" db="EMBL/GenBank/DDBJ databases">
        <title>A genome reference for cultivated species of the human gut microbiota.</title>
        <authorList>
            <person name="Zou Y."/>
            <person name="Xue W."/>
            <person name="Luo G."/>
        </authorList>
    </citation>
    <scope>NUCLEOTIDE SEQUENCE [LARGE SCALE GENOMIC DNA]</scope>
    <source>
        <strain evidence="11 12">OF01-3</strain>
    </source>
</reference>
<accession>A0A3E2TFW9</accession>
<feature type="active site" description="Acyl-ester intermediate" evidence="7">
    <location>
        <position position="61"/>
    </location>
</feature>
<dbReference type="OrthoDB" id="9791132at2"/>
<dbReference type="GO" id="GO:0006508">
    <property type="term" value="P:proteolysis"/>
    <property type="evidence" value="ECO:0007669"/>
    <property type="project" value="InterPro"/>
</dbReference>
<dbReference type="GO" id="GO:0071555">
    <property type="term" value="P:cell wall organization"/>
    <property type="evidence" value="ECO:0007669"/>
    <property type="project" value="UniProtKB-KW"/>
</dbReference>
<feature type="active site" evidence="7">
    <location>
        <position position="121"/>
    </location>
</feature>
<feature type="active site" description="Acyl-ester intermediate" evidence="7">
    <location>
        <position position="64"/>
    </location>
</feature>
<dbReference type="GO" id="GO:0008360">
    <property type="term" value="P:regulation of cell shape"/>
    <property type="evidence" value="ECO:0007669"/>
    <property type="project" value="UniProtKB-KW"/>
</dbReference>
<keyword evidence="5" id="KW-0573">Peptidoglycan synthesis</keyword>
<dbReference type="PANTHER" id="PTHR21581:SF33">
    <property type="entry name" value="D-ALANYL-D-ALANINE CARBOXYPEPTIDASE DACB"/>
    <property type="match status" value="1"/>
</dbReference>
<dbReference type="Pfam" id="PF00768">
    <property type="entry name" value="Peptidase_S11"/>
    <property type="match status" value="1"/>
</dbReference>
<dbReference type="Gene3D" id="3.40.710.10">
    <property type="entry name" value="DD-peptidase/beta-lactamase superfamily"/>
    <property type="match status" value="1"/>
</dbReference>
<gene>
    <name evidence="11" type="ORF">DXA39_07720</name>
</gene>